<evidence type="ECO:0000256" key="6">
    <source>
        <dbReference type="ARBA" id="ARBA00023136"/>
    </source>
</evidence>
<dbReference type="GO" id="GO:0005886">
    <property type="term" value="C:plasma membrane"/>
    <property type="evidence" value="ECO:0007669"/>
    <property type="project" value="UniProtKB-SubCell"/>
</dbReference>
<comment type="subcellular location">
    <subcellularLocation>
        <location evidence="1">Cell inner membrane</location>
        <topology evidence="1">Single-pass type II membrane protein</topology>
        <orientation evidence="1">Periplasmic side</orientation>
    </subcellularLocation>
</comment>
<evidence type="ECO:0000256" key="10">
    <source>
        <dbReference type="ARBA" id="ARBA00042775"/>
    </source>
</evidence>
<evidence type="ECO:0000256" key="11">
    <source>
        <dbReference type="PROSITE-ProRule" id="PRU00278"/>
    </source>
</evidence>
<evidence type="ECO:0000259" key="12">
    <source>
        <dbReference type="PROSITE" id="PS50198"/>
    </source>
</evidence>
<proteinExistence type="inferred from homology"/>
<dbReference type="Gene3D" id="3.10.50.40">
    <property type="match status" value="1"/>
</dbReference>
<dbReference type="AlphaFoldDB" id="A0A838Y104"/>
<feature type="domain" description="PpiC" evidence="12">
    <location>
        <begin position="263"/>
        <end position="363"/>
    </location>
</feature>
<dbReference type="SUPFAM" id="SSF54534">
    <property type="entry name" value="FKBP-like"/>
    <property type="match status" value="1"/>
</dbReference>
<keyword evidence="11" id="KW-0697">Rotamase</keyword>
<keyword evidence="6" id="KW-0472">Membrane</keyword>
<comment type="caution">
    <text evidence="13">The sequence shown here is derived from an EMBL/GenBank/DDBJ whole genome shotgun (WGS) entry which is preliminary data.</text>
</comment>
<evidence type="ECO:0000256" key="3">
    <source>
        <dbReference type="ARBA" id="ARBA00022519"/>
    </source>
</evidence>
<accession>A0A838Y104</accession>
<evidence type="ECO:0000256" key="5">
    <source>
        <dbReference type="ARBA" id="ARBA00022989"/>
    </source>
</evidence>
<dbReference type="SUPFAM" id="SSF109998">
    <property type="entry name" value="Triger factor/SurA peptide-binding domain-like"/>
    <property type="match status" value="1"/>
</dbReference>
<evidence type="ECO:0000313" key="13">
    <source>
        <dbReference type="EMBL" id="MBA4692495.1"/>
    </source>
</evidence>
<evidence type="ECO:0000256" key="8">
    <source>
        <dbReference type="ARBA" id="ARBA00038408"/>
    </source>
</evidence>
<keyword evidence="5" id="KW-1133">Transmembrane helix</keyword>
<evidence type="ECO:0000256" key="7">
    <source>
        <dbReference type="ARBA" id="ARBA00023186"/>
    </source>
</evidence>
<dbReference type="PANTHER" id="PTHR47529">
    <property type="entry name" value="PEPTIDYL-PROLYL CIS-TRANS ISOMERASE D"/>
    <property type="match status" value="1"/>
</dbReference>
<dbReference type="Proteomes" id="UP000551848">
    <property type="component" value="Unassembled WGS sequence"/>
</dbReference>
<dbReference type="InterPro" id="IPR027304">
    <property type="entry name" value="Trigger_fact/SurA_dom_sf"/>
</dbReference>
<dbReference type="GO" id="GO:0003755">
    <property type="term" value="F:peptidyl-prolyl cis-trans isomerase activity"/>
    <property type="evidence" value="ECO:0007669"/>
    <property type="project" value="UniProtKB-KW"/>
</dbReference>
<comment type="similarity">
    <text evidence="8">Belongs to the PpiD chaperone family.</text>
</comment>
<organism evidence="13 14">
    <name type="scientific">SAR86 cluster bacterium</name>
    <dbReference type="NCBI Taxonomy" id="2030880"/>
    <lineage>
        <taxon>Bacteria</taxon>
        <taxon>Pseudomonadati</taxon>
        <taxon>Pseudomonadota</taxon>
        <taxon>Gammaproteobacteria</taxon>
        <taxon>SAR86 cluster</taxon>
    </lineage>
</organism>
<evidence type="ECO:0000256" key="4">
    <source>
        <dbReference type="ARBA" id="ARBA00022692"/>
    </source>
</evidence>
<dbReference type="InterPro" id="IPR000297">
    <property type="entry name" value="PPIase_PpiC"/>
</dbReference>
<evidence type="ECO:0000313" key="14">
    <source>
        <dbReference type="Proteomes" id="UP000551848"/>
    </source>
</evidence>
<dbReference type="Pfam" id="PF00639">
    <property type="entry name" value="Rotamase"/>
    <property type="match status" value="1"/>
</dbReference>
<keyword evidence="4" id="KW-0812">Transmembrane</keyword>
<dbReference type="InterPro" id="IPR046357">
    <property type="entry name" value="PPIase_dom_sf"/>
</dbReference>
<keyword evidence="7" id="KW-0143">Chaperone</keyword>
<protein>
    <recommendedName>
        <fullName evidence="9">Periplasmic chaperone PpiD</fullName>
    </recommendedName>
    <alternativeName>
        <fullName evidence="10">Periplasmic folding chaperone</fullName>
    </alternativeName>
</protein>
<keyword evidence="3" id="KW-0997">Cell inner membrane</keyword>
<keyword evidence="2" id="KW-1003">Cell membrane</keyword>
<dbReference type="PANTHER" id="PTHR47529:SF1">
    <property type="entry name" value="PERIPLASMIC CHAPERONE PPID"/>
    <property type="match status" value="1"/>
</dbReference>
<name>A0A838Y104_9GAMM</name>
<dbReference type="InterPro" id="IPR052029">
    <property type="entry name" value="PpiD_chaperone"/>
</dbReference>
<dbReference type="Pfam" id="PF13624">
    <property type="entry name" value="SurA_N_3"/>
    <property type="match status" value="1"/>
</dbReference>
<dbReference type="Gene3D" id="1.10.4030.10">
    <property type="entry name" value="Porin chaperone SurA, peptide-binding domain"/>
    <property type="match status" value="1"/>
</dbReference>
<evidence type="ECO:0000256" key="2">
    <source>
        <dbReference type="ARBA" id="ARBA00022475"/>
    </source>
</evidence>
<gene>
    <name evidence="13" type="ORF">H2072_01965</name>
</gene>
<dbReference type="PROSITE" id="PS50198">
    <property type="entry name" value="PPIC_PPIASE_2"/>
    <property type="match status" value="1"/>
</dbReference>
<evidence type="ECO:0000256" key="1">
    <source>
        <dbReference type="ARBA" id="ARBA00004382"/>
    </source>
</evidence>
<evidence type="ECO:0000256" key="9">
    <source>
        <dbReference type="ARBA" id="ARBA00040743"/>
    </source>
</evidence>
<sequence>MMEFLRNFLSGRRLIFIAILLAIPFVFFGSTSFGTTFTSYGSVNGEPVTQTDVNLATSQVLQRLQSIYGEEFSLDDLDEEVSIELIKNEIINQKTMIAQAKDLDLSVSLQEAKKEIINLEIFQGDSGFDQNIFESTIRANGWTPDEYFVLVQDSIALDRMIGAMSSIAFPIQTEIEFLTSILETSRDIKFLKIDKKAFVNSQDVSLQEAEEFYNNNPFLFLSQEKRDFSYIVLSYEAYKNQVVIPENYIDEAYADYLSNIDQQTQNRISHHMIEKSNYDDVAAAKAKILQDYEQINSGQISFEEMVSSNSEDLASKDELGDLGLSSGDAFPVEFENAIKKMNVNDVSEIIELEDTFHILKLTEVLKTEIRPKSQVEEELLNELIDAEALALMEDDFLELESLVLEGVNLYELNDLVESNLEITGLQTIDDLRINNFSSIAASELFKIDIIPNKIEIFEGENSYAFIMLTDRVQPTVQPYIDVTELALEETRVEKANIFLNEFDSIAQKVILGEEMLPEVKGISMENYKSVKRFSSLLPSEVVNRIFESKLQSIIAHESINGDRYWTQSSNEVVPTPEELIETFSKYEEFYNSSLGQQFDGFINHTMKQGQKVRLQNFAANN</sequence>
<keyword evidence="11" id="KW-0413">Isomerase</keyword>
<reference evidence="13 14" key="1">
    <citation type="submission" date="2020-06" db="EMBL/GenBank/DDBJ databases">
        <title>Dysbiosis in marine aquaculture revealed through microbiome analysis: reverse ecology for environmental sustainability.</title>
        <authorList>
            <person name="Haro-Moreno J.M."/>
            <person name="Coutinho F.H."/>
            <person name="Zaragoza-Solas A."/>
            <person name="Picazo A."/>
            <person name="Almagro-Moreno S."/>
            <person name="Lopez-Perez M."/>
        </authorList>
    </citation>
    <scope>NUCLEOTIDE SEQUENCE [LARGE SCALE GENOMIC DNA]</scope>
    <source>
        <strain evidence="13">MCMED-G41</strain>
    </source>
</reference>
<dbReference type="EMBL" id="JACETL010000015">
    <property type="protein sequence ID" value="MBA4692495.1"/>
    <property type="molecule type" value="Genomic_DNA"/>
</dbReference>